<evidence type="ECO:0000259" key="6">
    <source>
        <dbReference type="Pfam" id="PF00107"/>
    </source>
</evidence>
<dbReference type="Pfam" id="PF00107">
    <property type="entry name" value="ADH_zinc_N"/>
    <property type="match status" value="1"/>
</dbReference>
<sequence length="578" mass="64116">MYIVYAKVDRTKVLSTVELHRSFIIDILSISMMTPSGFDLIISVLIVSTHLYLLVFSSGWIHSRLVSTHAPSKLCSGSNGKKRIAQLVKAVYPVARKWRGNSFISYHASKQDHIIPHPTLTTNAPSLPFPSRYLLPSYVPRYITFPYYIKRVSRRKSSLLFSSSLLHTHFEIPSTTVKIPKYQTTSSSFHPDHQNTSLNMSLPTSMKALKYSKPEEYGIVDVPLPKLRDNDVLVKVKACGVCGTDLHIHEGEFIAKFPLIPGHETVGVVAATGPKVKSFKVGDRVVADNSELCEECFYCRRGQPLLCENFNAHGVTMDGGFAEYCAYPVAKVFKIENLSDVDATLLEPASCAAHGLEKIAPKMGSTVLMFGAGPTGLVLAQLLRQNGGCKVVLAAPGGLKMDLAKKLDAADIYIELSRDNPEAQFQQIKDEYKYGFDIVVEATGSAKILEDAINYVRRGGKLVVYGVYSSSARVTWPPSKIFGDEITILGSFSETYMFPAAIDYLDSGKVKVEGIVNKTFKLEQWGEALESIKNKSAIKAAIDGMMMFCSNIRDIPEKSELVMDYLVRDRLLYDEMKE</sequence>
<dbReference type="InterPro" id="IPR050129">
    <property type="entry name" value="Zn_alcohol_dh"/>
</dbReference>
<dbReference type="Proteomes" id="UP000322873">
    <property type="component" value="Unassembled WGS sequence"/>
</dbReference>
<dbReference type="InterPro" id="IPR013149">
    <property type="entry name" value="ADH-like_C"/>
</dbReference>
<dbReference type="InterPro" id="IPR013154">
    <property type="entry name" value="ADH-like_N"/>
</dbReference>
<proteinExistence type="inferred from homology"/>
<dbReference type="GO" id="GO:0016491">
    <property type="term" value="F:oxidoreductase activity"/>
    <property type="evidence" value="ECO:0007669"/>
    <property type="project" value="UniProtKB-KW"/>
</dbReference>
<dbReference type="Pfam" id="PF08240">
    <property type="entry name" value="ADH_N"/>
    <property type="match status" value="1"/>
</dbReference>
<dbReference type="PANTHER" id="PTHR43401">
    <property type="entry name" value="L-THREONINE 3-DEHYDROGENASE"/>
    <property type="match status" value="1"/>
</dbReference>
<protein>
    <recommendedName>
        <fullName evidence="10">Enoyl reductase (ER) domain-containing protein</fullName>
    </recommendedName>
</protein>
<keyword evidence="5" id="KW-0812">Transmembrane</keyword>
<dbReference type="PANTHER" id="PTHR43401:SF2">
    <property type="entry name" value="L-THREONINE 3-DEHYDROGENASE"/>
    <property type="match status" value="1"/>
</dbReference>
<feature type="transmembrane region" description="Helical" evidence="5">
    <location>
        <begin position="40"/>
        <end position="61"/>
    </location>
</feature>
<evidence type="ECO:0008006" key="10">
    <source>
        <dbReference type="Google" id="ProtNLM"/>
    </source>
</evidence>
<keyword evidence="1 4" id="KW-0479">Metal-binding</keyword>
<evidence type="ECO:0000259" key="7">
    <source>
        <dbReference type="Pfam" id="PF08240"/>
    </source>
</evidence>
<comment type="caution">
    <text evidence="8">The sequence shown here is derived from an EMBL/GenBank/DDBJ whole genome shotgun (WGS) entry which is preliminary data.</text>
</comment>
<evidence type="ECO:0000256" key="1">
    <source>
        <dbReference type="ARBA" id="ARBA00022723"/>
    </source>
</evidence>
<evidence type="ECO:0000256" key="5">
    <source>
        <dbReference type="SAM" id="Phobius"/>
    </source>
</evidence>
<dbReference type="GO" id="GO:0008270">
    <property type="term" value="F:zinc ion binding"/>
    <property type="evidence" value="ECO:0007669"/>
    <property type="project" value="InterPro"/>
</dbReference>
<evidence type="ECO:0000313" key="9">
    <source>
        <dbReference type="Proteomes" id="UP000322873"/>
    </source>
</evidence>
<reference evidence="8 9" key="1">
    <citation type="submission" date="2019-06" db="EMBL/GenBank/DDBJ databases">
        <title>Genome Sequence of the Brown Rot Fungal Pathogen Monilinia fructicola.</title>
        <authorList>
            <person name="De Miccolis Angelini R.M."/>
            <person name="Landi L."/>
            <person name="Abate D."/>
            <person name="Pollastro S."/>
            <person name="Romanazzi G."/>
            <person name="Faretra F."/>
        </authorList>
    </citation>
    <scope>NUCLEOTIDE SEQUENCE [LARGE SCALE GENOMIC DNA]</scope>
    <source>
        <strain evidence="8 9">Mfrc123</strain>
    </source>
</reference>
<dbReference type="PROSITE" id="PS00059">
    <property type="entry name" value="ADH_ZINC"/>
    <property type="match status" value="1"/>
</dbReference>
<dbReference type="CDD" id="cd08234">
    <property type="entry name" value="threonine_DH_like"/>
    <property type="match status" value="1"/>
</dbReference>
<dbReference type="Gene3D" id="3.40.50.720">
    <property type="entry name" value="NAD(P)-binding Rossmann-like Domain"/>
    <property type="match status" value="1"/>
</dbReference>
<keyword evidence="5" id="KW-0472">Membrane</keyword>
<comment type="similarity">
    <text evidence="4">Belongs to the zinc-containing alcohol dehydrogenase family.</text>
</comment>
<dbReference type="SUPFAM" id="SSF50129">
    <property type="entry name" value="GroES-like"/>
    <property type="match status" value="1"/>
</dbReference>
<evidence type="ECO:0000256" key="4">
    <source>
        <dbReference type="RuleBase" id="RU361277"/>
    </source>
</evidence>
<dbReference type="InterPro" id="IPR036291">
    <property type="entry name" value="NAD(P)-bd_dom_sf"/>
</dbReference>
<keyword evidence="5" id="KW-1133">Transmembrane helix</keyword>
<feature type="domain" description="Alcohol dehydrogenase-like C-terminal" evidence="6">
    <location>
        <begin position="374"/>
        <end position="505"/>
    </location>
</feature>
<dbReference type="InterPro" id="IPR002328">
    <property type="entry name" value="ADH_Zn_CS"/>
</dbReference>
<keyword evidence="3" id="KW-0560">Oxidoreductase</keyword>
<keyword evidence="9" id="KW-1185">Reference proteome</keyword>
<dbReference type="AlphaFoldDB" id="A0A5M9J7E3"/>
<evidence type="ECO:0000256" key="2">
    <source>
        <dbReference type="ARBA" id="ARBA00022833"/>
    </source>
</evidence>
<evidence type="ECO:0000256" key="3">
    <source>
        <dbReference type="ARBA" id="ARBA00023002"/>
    </source>
</evidence>
<keyword evidence="2 4" id="KW-0862">Zinc</keyword>
<gene>
    <name evidence="8" type="ORF">EYC84_010843</name>
</gene>
<dbReference type="Gene3D" id="3.90.180.10">
    <property type="entry name" value="Medium-chain alcohol dehydrogenases, catalytic domain"/>
    <property type="match status" value="1"/>
</dbReference>
<comment type="cofactor">
    <cofactor evidence="4">
        <name>Zn(2+)</name>
        <dbReference type="ChEBI" id="CHEBI:29105"/>
    </cofactor>
</comment>
<dbReference type="InterPro" id="IPR011032">
    <property type="entry name" value="GroES-like_sf"/>
</dbReference>
<dbReference type="VEuPathDB" id="FungiDB:MFRU_008g00970"/>
<dbReference type="EMBL" id="VICG01000014">
    <property type="protein sequence ID" value="KAA8565091.1"/>
    <property type="molecule type" value="Genomic_DNA"/>
</dbReference>
<evidence type="ECO:0000313" key="8">
    <source>
        <dbReference type="EMBL" id="KAA8565091.1"/>
    </source>
</evidence>
<name>A0A5M9J7E3_MONFR</name>
<accession>A0A5M9J7E3</accession>
<organism evidence="8 9">
    <name type="scientific">Monilinia fructicola</name>
    <name type="common">Brown rot fungus</name>
    <name type="synonym">Ciboria fructicola</name>
    <dbReference type="NCBI Taxonomy" id="38448"/>
    <lineage>
        <taxon>Eukaryota</taxon>
        <taxon>Fungi</taxon>
        <taxon>Dikarya</taxon>
        <taxon>Ascomycota</taxon>
        <taxon>Pezizomycotina</taxon>
        <taxon>Leotiomycetes</taxon>
        <taxon>Helotiales</taxon>
        <taxon>Sclerotiniaceae</taxon>
        <taxon>Monilinia</taxon>
    </lineage>
</organism>
<feature type="domain" description="Alcohol dehydrogenase-like N-terminal" evidence="7">
    <location>
        <begin position="229"/>
        <end position="336"/>
    </location>
</feature>
<dbReference type="SUPFAM" id="SSF51735">
    <property type="entry name" value="NAD(P)-binding Rossmann-fold domains"/>
    <property type="match status" value="1"/>
</dbReference>